<dbReference type="PANTHER" id="PTHR37299">
    <property type="entry name" value="TRANSCRIPTIONAL REGULATOR-RELATED"/>
    <property type="match status" value="1"/>
</dbReference>
<dbReference type="Pfam" id="PF04397">
    <property type="entry name" value="LytTR"/>
    <property type="match status" value="1"/>
</dbReference>
<dbReference type="SMART" id="SM00850">
    <property type="entry name" value="LytTR"/>
    <property type="match status" value="1"/>
</dbReference>
<dbReference type="SMART" id="SM00448">
    <property type="entry name" value="REC"/>
    <property type="match status" value="1"/>
</dbReference>
<evidence type="ECO:0000259" key="2">
    <source>
        <dbReference type="PROSITE" id="PS50110"/>
    </source>
</evidence>
<dbReference type="Gene3D" id="2.40.50.1020">
    <property type="entry name" value="LytTr DNA-binding domain"/>
    <property type="match status" value="1"/>
</dbReference>
<evidence type="ECO:0000259" key="3">
    <source>
        <dbReference type="PROSITE" id="PS50930"/>
    </source>
</evidence>
<dbReference type="InterPro" id="IPR001789">
    <property type="entry name" value="Sig_transdc_resp-reg_receiver"/>
</dbReference>
<protein>
    <submittedName>
        <fullName evidence="4">Response regulator transcription factor</fullName>
    </submittedName>
</protein>
<organism evidence="4 5">
    <name type="scientific">Fulvivirga kasyanovii</name>
    <dbReference type="NCBI Taxonomy" id="396812"/>
    <lineage>
        <taxon>Bacteria</taxon>
        <taxon>Pseudomonadati</taxon>
        <taxon>Bacteroidota</taxon>
        <taxon>Cytophagia</taxon>
        <taxon>Cytophagales</taxon>
        <taxon>Fulvivirgaceae</taxon>
        <taxon>Fulvivirga</taxon>
    </lineage>
</organism>
<dbReference type="InterPro" id="IPR011006">
    <property type="entry name" value="CheY-like_superfamily"/>
</dbReference>
<evidence type="ECO:0000256" key="1">
    <source>
        <dbReference type="PROSITE-ProRule" id="PRU00169"/>
    </source>
</evidence>
<feature type="modified residue" description="4-aspartylphosphate" evidence="1">
    <location>
        <position position="55"/>
    </location>
</feature>
<dbReference type="EMBL" id="SMLW01000585">
    <property type="protein sequence ID" value="MTI26524.1"/>
    <property type="molecule type" value="Genomic_DNA"/>
</dbReference>
<proteinExistence type="predicted"/>
<dbReference type="PROSITE" id="PS50930">
    <property type="entry name" value="HTH_LYTTR"/>
    <property type="match status" value="1"/>
</dbReference>
<comment type="caution">
    <text evidence="4">The sequence shown here is derived from an EMBL/GenBank/DDBJ whole genome shotgun (WGS) entry which is preliminary data.</text>
</comment>
<evidence type="ECO:0000313" key="5">
    <source>
        <dbReference type="Proteomes" id="UP000798808"/>
    </source>
</evidence>
<keyword evidence="5" id="KW-1185">Reference proteome</keyword>
<dbReference type="Pfam" id="PF00072">
    <property type="entry name" value="Response_reg"/>
    <property type="match status" value="1"/>
</dbReference>
<keyword evidence="1" id="KW-0597">Phosphoprotein</keyword>
<dbReference type="InterPro" id="IPR007492">
    <property type="entry name" value="LytTR_DNA-bd_dom"/>
</dbReference>
<dbReference type="PANTHER" id="PTHR37299:SF1">
    <property type="entry name" value="STAGE 0 SPORULATION PROTEIN A HOMOLOG"/>
    <property type="match status" value="1"/>
</dbReference>
<sequence>MSASCIIIDDEHPARVLLADYVSKMPQLKLAGVFSNPIEAIAFINTQPVDVILLDIQMPELSGIEFLKSMPKRPKVIFTTAYQNYALQGYDLDVVDYLLKPIKFERFLQAVNKACDLLKLEQKGTPKVMDQVISVKADHRIHRVSIADIQYIEGLKEYVRFHLDGEKLITLESLKRLEDTLPSGNFIRIHKSYIVNKAKVKSIYGNQVQLSNSTYVPIGKLYRNDIMERLFT</sequence>
<accession>A0ABW9RTA4</accession>
<dbReference type="Proteomes" id="UP000798808">
    <property type="component" value="Unassembled WGS sequence"/>
</dbReference>
<dbReference type="Gene3D" id="3.40.50.2300">
    <property type="match status" value="1"/>
</dbReference>
<dbReference type="SUPFAM" id="SSF52172">
    <property type="entry name" value="CheY-like"/>
    <property type="match status" value="1"/>
</dbReference>
<dbReference type="RefSeq" id="WP_155173538.1">
    <property type="nucleotide sequence ID" value="NZ_BAAAFL010000012.1"/>
</dbReference>
<feature type="domain" description="HTH LytTR-type" evidence="3">
    <location>
        <begin position="133"/>
        <end position="232"/>
    </location>
</feature>
<feature type="domain" description="Response regulatory" evidence="2">
    <location>
        <begin position="4"/>
        <end position="115"/>
    </location>
</feature>
<reference evidence="4 5" key="1">
    <citation type="submission" date="2019-02" db="EMBL/GenBank/DDBJ databases">
        <authorList>
            <person name="Goldberg S.R."/>
            <person name="Haltli B.A."/>
            <person name="Correa H."/>
            <person name="Russell K.G."/>
        </authorList>
    </citation>
    <scope>NUCLEOTIDE SEQUENCE [LARGE SCALE GENOMIC DNA]</scope>
    <source>
        <strain evidence="4 5">JCM 16186</strain>
    </source>
</reference>
<dbReference type="InterPro" id="IPR046947">
    <property type="entry name" value="LytR-like"/>
</dbReference>
<gene>
    <name evidence="4" type="ORF">E1163_16320</name>
</gene>
<name>A0ABW9RTA4_9BACT</name>
<dbReference type="PROSITE" id="PS50110">
    <property type="entry name" value="RESPONSE_REGULATORY"/>
    <property type="match status" value="1"/>
</dbReference>
<evidence type="ECO:0000313" key="4">
    <source>
        <dbReference type="EMBL" id="MTI26524.1"/>
    </source>
</evidence>